<gene>
    <name evidence="6" type="ORF">AFUS01_LOCUS8293</name>
</gene>
<comment type="subcellular location">
    <subcellularLocation>
        <location evidence="1">Membrane</location>
        <topology evidence="1">Single-pass type II membrane protein</topology>
    </subcellularLocation>
</comment>
<accession>A0A8J2JKD7</accession>
<dbReference type="InterPro" id="IPR051993">
    <property type="entry name" value="Glycosyltransferase_8"/>
</dbReference>
<evidence type="ECO:0000256" key="5">
    <source>
        <dbReference type="ARBA" id="ARBA00022968"/>
    </source>
</evidence>
<evidence type="ECO:0000313" key="6">
    <source>
        <dbReference type="EMBL" id="CAG7718940.1"/>
    </source>
</evidence>
<dbReference type="Proteomes" id="UP000708208">
    <property type="component" value="Unassembled WGS sequence"/>
</dbReference>
<comment type="similarity">
    <text evidence="2">Belongs to the glycosyltransferase 8 family.</text>
</comment>
<dbReference type="PANTHER" id="PTHR46012">
    <property type="entry name" value="IP22168P"/>
    <property type="match status" value="1"/>
</dbReference>
<dbReference type="EMBL" id="CAJVCH010057394">
    <property type="protein sequence ID" value="CAG7718940.1"/>
    <property type="molecule type" value="Genomic_DNA"/>
</dbReference>
<dbReference type="OrthoDB" id="6238971at2759"/>
<evidence type="ECO:0000256" key="4">
    <source>
        <dbReference type="ARBA" id="ARBA00022679"/>
    </source>
</evidence>
<keyword evidence="4" id="KW-0808">Transferase</keyword>
<keyword evidence="3" id="KW-0328">Glycosyltransferase</keyword>
<dbReference type="AlphaFoldDB" id="A0A8J2JKD7"/>
<dbReference type="GO" id="GO:0016266">
    <property type="term" value="P:protein O-linked glycosylation via N-acetyl-galactosamine"/>
    <property type="evidence" value="ECO:0007669"/>
    <property type="project" value="TreeGrafter"/>
</dbReference>
<comment type="caution">
    <text evidence="6">The sequence shown here is derived from an EMBL/GenBank/DDBJ whole genome shotgun (WGS) entry which is preliminary data.</text>
</comment>
<keyword evidence="5" id="KW-0812">Transmembrane</keyword>
<sequence length="269" mass="30914">MNCGRKCTYQYYCLCQRRIYSTIKRAFGRPGPGPLGQLGQEGQCRKPVPFLSVPKWMCFSIAVTCLLVVGLMEEEFSIDDTFRNSFQPVLNNGSISQRINPSIRDPLKPLVYLATVICSKRLVEGLTMLKTAIFFSKEANLYLLVFTDTGNQAKLTHELAELAHEADQLKISLEYELRPVFIDPKQGRKWHLMFAPCSTQRLFFPQTLPHIGELMYMDTDVMFLSSITDLWKEFSRMKPIHMAAVAPEHELPGDGWYNRESRIPYYGPR</sequence>
<evidence type="ECO:0000256" key="2">
    <source>
        <dbReference type="ARBA" id="ARBA00006351"/>
    </source>
</evidence>
<evidence type="ECO:0000313" key="7">
    <source>
        <dbReference type="Proteomes" id="UP000708208"/>
    </source>
</evidence>
<dbReference type="GO" id="GO:0016020">
    <property type="term" value="C:membrane"/>
    <property type="evidence" value="ECO:0007669"/>
    <property type="project" value="UniProtKB-SubCell"/>
</dbReference>
<evidence type="ECO:0000256" key="1">
    <source>
        <dbReference type="ARBA" id="ARBA00004606"/>
    </source>
</evidence>
<evidence type="ECO:0000256" key="3">
    <source>
        <dbReference type="ARBA" id="ARBA00022676"/>
    </source>
</evidence>
<proteinExistence type="inferred from homology"/>
<protein>
    <submittedName>
        <fullName evidence="6">Uncharacterized protein</fullName>
    </submittedName>
</protein>
<feature type="non-terminal residue" evidence="6">
    <location>
        <position position="1"/>
    </location>
</feature>
<name>A0A8J2JKD7_9HEXA</name>
<dbReference type="GO" id="GO:0035252">
    <property type="term" value="F:UDP-xylosyltransferase activity"/>
    <property type="evidence" value="ECO:0007669"/>
    <property type="project" value="TreeGrafter"/>
</dbReference>
<reference evidence="6" key="1">
    <citation type="submission" date="2021-06" db="EMBL/GenBank/DDBJ databases">
        <authorList>
            <person name="Hodson N. C."/>
            <person name="Mongue J. A."/>
            <person name="Jaron S. K."/>
        </authorList>
    </citation>
    <scope>NUCLEOTIDE SEQUENCE</scope>
</reference>
<organism evidence="6 7">
    <name type="scientific">Allacma fusca</name>
    <dbReference type="NCBI Taxonomy" id="39272"/>
    <lineage>
        <taxon>Eukaryota</taxon>
        <taxon>Metazoa</taxon>
        <taxon>Ecdysozoa</taxon>
        <taxon>Arthropoda</taxon>
        <taxon>Hexapoda</taxon>
        <taxon>Collembola</taxon>
        <taxon>Symphypleona</taxon>
        <taxon>Sminthuridae</taxon>
        <taxon>Allacma</taxon>
    </lineage>
</organism>
<dbReference type="PANTHER" id="PTHR46012:SF2">
    <property type="entry name" value="IP22168P"/>
    <property type="match status" value="1"/>
</dbReference>
<keyword evidence="7" id="KW-1185">Reference proteome</keyword>
<keyword evidence="5" id="KW-0735">Signal-anchor</keyword>